<feature type="region of interest" description="Disordered" evidence="1">
    <location>
        <begin position="1"/>
        <end position="53"/>
    </location>
</feature>
<reference evidence="3" key="1">
    <citation type="submission" date="2022-10" db="EMBL/GenBank/DDBJ databases">
        <title>The complete genomes of actinobacterial strains from the NBC collection.</title>
        <authorList>
            <person name="Joergensen T.S."/>
            <person name="Alvarez Arevalo M."/>
            <person name="Sterndorff E.B."/>
            <person name="Faurdal D."/>
            <person name="Vuksanovic O."/>
            <person name="Mourched A.-S."/>
            <person name="Charusanti P."/>
            <person name="Shaw S."/>
            <person name="Blin K."/>
            <person name="Weber T."/>
        </authorList>
    </citation>
    <scope>NUCLEOTIDE SEQUENCE</scope>
    <source>
        <strain evidence="3">NBC_00003</strain>
    </source>
</reference>
<sequence>MTNEHEEHDEKDETVQPVQPAEPAEPAELADPAGLAETAELADPDVTATPVPSRRARRLGPLVAGAVALLVVAGGAVWAVGALGDAPRTAPTVVWADPSGAATATPKAGAAPRAGLGGKLLPLPSGYELGPDIGEFGNDSVLGAQQAVAMLKEGGRGLPAGEREKNDKAVDTLKVQGVALRSYTDSHFVTEMRLSQMENTQAIKKLNAFQSEFAQSLKALRAGPKIDGHANAVCFLLPKSDKLKLDAMFCNAYEGDVMVSTYTYAAAPLDTGAAAGLLRKQLDLIKSPGESV</sequence>
<proteinExistence type="predicted"/>
<keyword evidence="2" id="KW-0472">Membrane</keyword>
<protein>
    <submittedName>
        <fullName evidence="3">Uncharacterized protein</fullName>
    </submittedName>
</protein>
<organism evidence="3">
    <name type="scientific">Streptomyces sp. NBC_00003</name>
    <dbReference type="NCBI Taxonomy" id="2903608"/>
    <lineage>
        <taxon>Bacteria</taxon>
        <taxon>Bacillati</taxon>
        <taxon>Actinomycetota</taxon>
        <taxon>Actinomycetes</taxon>
        <taxon>Kitasatosporales</taxon>
        <taxon>Streptomycetaceae</taxon>
        <taxon>Streptomyces</taxon>
    </lineage>
</organism>
<feature type="transmembrane region" description="Helical" evidence="2">
    <location>
        <begin position="62"/>
        <end position="83"/>
    </location>
</feature>
<dbReference type="AlphaFoldDB" id="A0AAU2V4V6"/>
<dbReference type="EMBL" id="CP108318">
    <property type="protein sequence ID" value="WTW62470.1"/>
    <property type="molecule type" value="Genomic_DNA"/>
</dbReference>
<accession>A0AAU2V4V6</accession>
<evidence type="ECO:0000256" key="2">
    <source>
        <dbReference type="SAM" id="Phobius"/>
    </source>
</evidence>
<feature type="compositionally biased region" description="Basic and acidic residues" evidence="1">
    <location>
        <begin position="1"/>
        <end position="14"/>
    </location>
</feature>
<evidence type="ECO:0000313" key="3">
    <source>
        <dbReference type="EMBL" id="WTW62470.1"/>
    </source>
</evidence>
<evidence type="ECO:0000256" key="1">
    <source>
        <dbReference type="SAM" id="MobiDB-lite"/>
    </source>
</evidence>
<keyword evidence="2" id="KW-1133">Transmembrane helix</keyword>
<name>A0AAU2V4V6_9ACTN</name>
<keyword evidence="2" id="KW-0812">Transmembrane</keyword>
<gene>
    <name evidence="3" type="ORF">OG549_18430</name>
</gene>
<feature type="compositionally biased region" description="Low complexity" evidence="1">
    <location>
        <begin position="21"/>
        <end position="37"/>
    </location>
</feature>